<keyword evidence="2" id="KW-1185">Reference proteome</keyword>
<dbReference type="OrthoDB" id="10514615at2759"/>
<accession>A0A7D9M1F0</accession>
<evidence type="ECO:0000313" key="2">
    <source>
        <dbReference type="Proteomes" id="UP001152795"/>
    </source>
</evidence>
<feature type="non-terminal residue" evidence="1">
    <location>
        <position position="1"/>
    </location>
</feature>
<dbReference type="Proteomes" id="UP001152795">
    <property type="component" value="Unassembled WGS sequence"/>
</dbReference>
<dbReference type="AlphaFoldDB" id="A0A7D9M1F0"/>
<protein>
    <submittedName>
        <fullName evidence="1">Uncharacterized protein</fullName>
    </submittedName>
</protein>
<organism evidence="1 2">
    <name type="scientific">Paramuricea clavata</name>
    <name type="common">Red gorgonian</name>
    <name type="synonym">Violescent sea-whip</name>
    <dbReference type="NCBI Taxonomy" id="317549"/>
    <lineage>
        <taxon>Eukaryota</taxon>
        <taxon>Metazoa</taxon>
        <taxon>Cnidaria</taxon>
        <taxon>Anthozoa</taxon>
        <taxon>Octocorallia</taxon>
        <taxon>Malacalcyonacea</taxon>
        <taxon>Plexauridae</taxon>
        <taxon>Paramuricea</taxon>
    </lineage>
</organism>
<evidence type="ECO:0000313" key="1">
    <source>
        <dbReference type="EMBL" id="CAB4042024.1"/>
    </source>
</evidence>
<sequence>MSLKCNVVLVWVTCLSCKVVMTGCEVVLVNRNVTDSFRVGEDGCTNDPSVCTSSATCQYDGSCLCNADKTNFRNPVIIANPSFMYGDSSGCVSSEFMRSGVDATVCPFKPFQVIPYSPKDQAIQFSYDIRNTIFQQCSLEKALAKFPENNTEMELQWLNESYINLTVSSKILYFK</sequence>
<gene>
    <name evidence="1" type="ORF">PACLA_8A049391</name>
</gene>
<proteinExistence type="predicted"/>
<name>A0A7D9M1F0_PARCT</name>
<comment type="caution">
    <text evidence="1">The sequence shown here is derived from an EMBL/GenBank/DDBJ whole genome shotgun (WGS) entry which is preliminary data.</text>
</comment>
<reference evidence="1" key="1">
    <citation type="submission" date="2020-04" db="EMBL/GenBank/DDBJ databases">
        <authorList>
            <person name="Alioto T."/>
            <person name="Alioto T."/>
            <person name="Gomez Garrido J."/>
        </authorList>
    </citation>
    <scope>NUCLEOTIDE SEQUENCE</scope>
    <source>
        <strain evidence="1">A484AB</strain>
    </source>
</reference>
<dbReference type="EMBL" id="CACRXK020029329">
    <property type="protein sequence ID" value="CAB4042024.1"/>
    <property type="molecule type" value="Genomic_DNA"/>
</dbReference>